<reference evidence="1 2" key="1">
    <citation type="submission" date="2019-05" db="EMBL/GenBank/DDBJ databases">
        <authorList>
            <person name="Qu J.-H."/>
        </authorList>
    </citation>
    <scope>NUCLEOTIDE SEQUENCE [LARGE SCALE GENOMIC DNA]</scope>
    <source>
        <strain evidence="1 2">NS28</strain>
    </source>
</reference>
<keyword evidence="2" id="KW-1185">Reference proteome</keyword>
<accession>A0A5M8QQQ0</accession>
<proteinExistence type="predicted"/>
<sequence>MACTSLIRPFFTSAGLKWLAEKATLSSFRLSGTRLVQRLINENAPFPGEAAFADAWIVVKVPTHKKFSVM</sequence>
<protein>
    <submittedName>
        <fullName evidence="1">Uncharacterized protein</fullName>
    </submittedName>
</protein>
<name>A0A5M8QQQ0_9BACT</name>
<evidence type="ECO:0000313" key="2">
    <source>
        <dbReference type="Proteomes" id="UP000323994"/>
    </source>
</evidence>
<dbReference type="RefSeq" id="WP_139013202.1">
    <property type="nucleotide sequence ID" value="NZ_VBSN01000049.1"/>
</dbReference>
<evidence type="ECO:0000313" key="1">
    <source>
        <dbReference type="EMBL" id="KAA6438399.1"/>
    </source>
</evidence>
<dbReference type="EMBL" id="VBSN01000049">
    <property type="protein sequence ID" value="KAA6438399.1"/>
    <property type="molecule type" value="Genomic_DNA"/>
</dbReference>
<organism evidence="1 2">
    <name type="scientific">Dyadobacter flavalbus</name>
    <dbReference type="NCBI Taxonomy" id="2579942"/>
    <lineage>
        <taxon>Bacteria</taxon>
        <taxon>Pseudomonadati</taxon>
        <taxon>Bacteroidota</taxon>
        <taxon>Cytophagia</taxon>
        <taxon>Cytophagales</taxon>
        <taxon>Spirosomataceae</taxon>
        <taxon>Dyadobacter</taxon>
    </lineage>
</organism>
<dbReference type="AlphaFoldDB" id="A0A5M8QQQ0"/>
<dbReference type="OrthoDB" id="9868576at2"/>
<gene>
    <name evidence="1" type="ORF">FEM33_17055</name>
</gene>
<dbReference type="Proteomes" id="UP000323994">
    <property type="component" value="Unassembled WGS sequence"/>
</dbReference>
<comment type="caution">
    <text evidence="1">The sequence shown here is derived from an EMBL/GenBank/DDBJ whole genome shotgun (WGS) entry which is preliminary data.</text>
</comment>